<dbReference type="EMBL" id="BLIN01000002">
    <property type="protein sequence ID" value="GFE05017.1"/>
    <property type="molecule type" value="Genomic_DNA"/>
</dbReference>
<evidence type="ECO:0000256" key="2">
    <source>
        <dbReference type="SAM" id="Phobius"/>
    </source>
</evidence>
<sequence>MNRGPRRGLWDGPRRAQLGGTAAPTPRVLACVQPHGPGTTAAPRMRVTGLLLLVAHLSTVGWLTLRPRTVPWVPAANLEPLATIRAELAHGPSWEVVQHLGGSILLLAPLGVLLPLSAGRLNVSPLVSLTRTAFAGAMIALAIELLQSGVPGRVPDVDSVLLGTLGVAVVHLAVVPRARRRLRRRYGDLGAATPTIPRGGLALQADALSGSRTYL</sequence>
<dbReference type="AlphaFoldDB" id="A0A640S223"/>
<feature type="transmembrane region" description="Helical" evidence="2">
    <location>
        <begin position="159"/>
        <end position="175"/>
    </location>
</feature>
<feature type="region of interest" description="Disordered" evidence="1">
    <location>
        <begin position="1"/>
        <end position="21"/>
    </location>
</feature>
<evidence type="ECO:0000256" key="1">
    <source>
        <dbReference type="SAM" id="MobiDB-lite"/>
    </source>
</evidence>
<keyword evidence="2" id="KW-1133">Transmembrane helix</keyword>
<proteinExistence type="predicted"/>
<organism evidence="4 5">
    <name type="scientific">Streptomyces caniferus</name>
    <dbReference type="NCBI Taxonomy" id="285557"/>
    <lineage>
        <taxon>Bacteria</taxon>
        <taxon>Bacillati</taxon>
        <taxon>Actinomycetota</taxon>
        <taxon>Actinomycetes</taxon>
        <taxon>Kitasatosporales</taxon>
        <taxon>Streptomycetaceae</taxon>
        <taxon>Streptomyces</taxon>
    </lineage>
</organism>
<dbReference type="Proteomes" id="UP000435837">
    <property type="component" value="Unassembled WGS sequence"/>
</dbReference>
<dbReference type="PANTHER" id="PTHR36834:SF1">
    <property type="entry name" value="INTEGRAL MEMBRANE PROTEIN"/>
    <property type="match status" value="1"/>
</dbReference>
<gene>
    <name evidence="4" type="ORF">Scani_12850</name>
</gene>
<dbReference type="InterPro" id="IPR006976">
    <property type="entry name" value="VanZ-like"/>
</dbReference>
<feature type="transmembrane region" description="Helical" evidence="2">
    <location>
        <begin position="47"/>
        <end position="65"/>
    </location>
</feature>
<reference evidence="4 5" key="1">
    <citation type="submission" date="2019-12" db="EMBL/GenBank/DDBJ databases">
        <title>Whole genome shotgun sequence of Streptomyces caniferus NBRC 15389.</title>
        <authorList>
            <person name="Ichikawa N."/>
            <person name="Kimura A."/>
            <person name="Kitahashi Y."/>
            <person name="Komaki H."/>
            <person name="Tamura T."/>
        </authorList>
    </citation>
    <scope>NUCLEOTIDE SEQUENCE [LARGE SCALE GENOMIC DNA]</scope>
    <source>
        <strain evidence="4 5">NBRC 15389</strain>
    </source>
</reference>
<dbReference type="PANTHER" id="PTHR36834">
    <property type="entry name" value="MEMBRANE PROTEIN-RELATED"/>
    <property type="match status" value="1"/>
</dbReference>
<comment type="caution">
    <text evidence="4">The sequence shown here is derived from an EMBL/GenBank/DDBJ whole genome shotgun (WGS) entry which is preliminary data.</text>
</comment>
<feature type="transmembrane region" description="Helical" evidence="2">
    <location>
        <begin position="128"/>
        <end position="147"/>
    </location>
</feature>
<keyword evidence="2" id="KW-0472">Membrane</keyword>
<evidence type="ECO:0000313" key="5">
    <source>
        <dbReference type="Proteomes" id="UP000435837"/>
    </source>
</evidence>
<dbReference type="Pfam" id="PF04892">
    <property type="entry name" value="VanZ"/>
    <property type="match status" value="1"/>
</dbReference>
<feature type="domain" description="VanZ-like" evidence="3">
    <location>
        <begin position="55"/>
        <end position="173"/>
    </location>
</feature>
<accession>A0A640S223</accession>
<name>A0A640S223_9ACTN</name>
<protein>
    <submittedName>
        <fullName evidence="4">VanZ family protein</fullName>
    </submittedName>
</protein>
<dbReference type="InterPro" id="IPR053150">
    <property type="entry name" value="Teicoplanin_resist-assoc"/>
</dbReference>
<evidence type="ECO:0000259" key="3">
    <source>
        <dbReference type="Pfam" id="PF04892"/>
    </source>
</evidence>
<keyword evidence="2" id="KW-0812">Transmembrane</keyword>
<evidence type="ECO:0000313" key="4">
    <source>
        <dbReference type="EMBL" id="GFE05017.1"/>
    </source>
</evidence>
<feature type="transmembrane region" description="Helical" evidence="2">
    <location>
        <begin position="96"/>
        <end position="116"/>
    </location>
</feature>